<evidence type="ECO:0000313" key="5">
    <source>
        <dbReference type="Proteomes" id="UP000250918"/>
    </source>
</evidence>
<sequence length="372" mass="41323">MAKYKIAWLPGDGIGKDVMEAARIVLDRVKLDAEYIHGDIGWEFWGKEANPLPDRTINLLKNSTCCLFGAITSLPKEEAEKALIPGFQGKGHIYASPIVRLRQEFNLRTNLRPCKAYPGNPLNYKEGIDIVVFRENTEDLYSGVEFFPLPDEVREVVKKHNKKMARFDKAPANEVAVSLRINTKTGCRNIITDAFEFARKEKRPHVTIVEKPNVIRETSGLMVRTAREVAKNYPEIKLYEANIDAMCMWLIKNPLDYSVIVTSNMFGDIISDLCAQLVGGMGFAASGNIGDNYAVFEPTHGSAPKYAGLYKVNPIAMLLTVKLMFDWLGEKDKALALENAVAAIVKEGKVRTYDMGGTSSTLDVAKAVAAKL</sequence>
<dbReference type="PROSITE" id="PS00470">
    <property type="entry name" value="IDH_IMDH"/>
    <property type="match status" value="1"/>
</dbReference>
<organism evidence="4 5">
    <name type="scientific">candidate division GN15 bacterium</name>
    <dbReference type="NCBI Taxonomy" id="2072418"/>
    <lineage>
        <taxon>Bacteria</taxon>
        <taxon>candidate division GN15</taxon>
    </lineage>
</organism>
<comment type="similarity">
    <text evidence="1">Belongs to the isocitrate and isopropylmalate dehydrogenases family.</text>
</comment>
<dbReference type="PANTHER" id="PTHR11835:SF34">
    <property type="entry name" value="ISOCITRATE DEHYDROGENASE [NAD] SUBUNIT ALPHA, MITOCHONDRIAL"/>
    <property type="match status" value="1"/>
</dbReference>
<dbReference type="SMART" id="SM01329">
    <property type="entry name" value="Iso_dh"/>
    <property type="match status" value="1"/>
</dbReference>
<evidence type="ECO:0000313" key="4">
    <source>
        <dbReference type="EMBL" id="PWB75448.1"/>
    </source>
</evidence>
<evidence type="ECO:0000259" key="3">
    <source>
        <dbReference type="SMART" id="SM01329"/>
    </source>
</evidence>
<accession>A0A855XBA4</accession>
<dbReference type="Gene3D" id="3.40.718.10">
    <property type="entry name" value="Isopropylmalate Dehydrogenase"/>
    <property type="match status" value="1"/>
</dbReference>
<dbReference type="PANTHER" id="PTHR11835">
    <property type="entry name" value="DECARBOXYLATING DEHYDROGENASES-ISOCITRATE, ISOPROPYLMALATE, TARTRATE"/>
    <property type="match status" value="1"/>
</dbReference>
<keyword evidence="2" id="KW-0560">Oxidoreductase</keyword>
<dbReference type="Proteomes" id="UP000250918">
    <property type="component" value="Unassembled WGS sequence"/>
</dbReference>
<dbReference type="InterPro" id="IPR024084">
    <property type="entry name" value="IsoPropMal-DH-like_dom"/>
</dbReference>
<dbReference type="GO" id="GO:0000287">
    <property type="term" value="F:magnesium ion binding"/>
    <property type="evidence" value="ECO:0007669"/>
    <property type="project" value="InterPro"/>
</dbReference>
<dbReference type="Pfam" id="PF00180">
    <property type="entry name" value="Iso_dh"/>
    <property type="match status" value="1"/>
</dbReference>
<feature type="domain" description="Isopropylmalate dehydrogenase-like" evidence="3">
    <location>
        <begin position="5"/>
        <end position="368"/>
    </location>
</feature>
<comment type="caution">
    <text evidence="4">The sequence shown here is derived from an EMBL/GenBank/DDBJ whole genome shotgun (WGS) entry which is preliminary data.</text>
</comment>
<dbReference type="GO" id="GO:0006102">
    <property type="term" value="P:isocitrate metabolic process"/>
    <property type="evidence" value="ECO:0007669"/>
    <property type="project" value="TreeGrafter"/>
</dbReference>
<proteinExistence type="inferred from homology"/>
<reference evidence="4 5" key="1">
    <citation type="journal article" date="2018" name="ISME J.">
        <title>A methanotrophic archaeon couples anaerobic oxidation of methane to Fe(III) reduction.</title>
        <authorList>
            <person name="Cai C."/>
            <person name="Leu A.O."/>
            <person name="Xie G.J."/>
            <person name="Guo J."/>
            <person name="Feng Y."/>
            <person name="Zhao J.X."/>
            <person name="Tyson G.W."/>
            <person name="Yuan Z."/>
            <person name="Hu S."/>
        </authorList>
    </citation>
    <scope>NUCLEOTIDE SEQUENCE [LARGE SCALE GENOMIC DNA]</scope>
    <source>
        <strain evidence="4">FeB_12</strain>
    </source>
</reference>
<dbReference type="GO" id="GO:0051287">
    <property type="term" value="F:NAD binding"/>
    <property type="evidence" value="ECO:0007669"/>
    <property type="project" value="InterPro"/>
</dbReference>
<dbReference type="GO" id="GO:0006099">
    <property type="term" value="P:tricarboxylic acid cycle"/>
    <property type="evidence" value="ECO:0007669"/>
    <property type="project" value="TreeGrafter"/>
</dbReference>
<gene>
    <name evidence="4" type="ORF">C3F09_02320</name>
</gene>
<name>A0A855XBA4_9BACT</name>
<dbReference type="InterPro" id="IPR019818">
    <property type="entry name" value="IsoCit/isopropylmalate_DH_CS"/>
</dbReference>
<evidence type="ECO:0000256" key="2">
    <source>
        <dbReference type="ARBA" id="ARBA00023002"/>
    </source>
</evidence>
<evidence type="ECO:0000256" key="1">
    <source>
        <dbReference type="ARBA" id="ARBA00007769"/>
    </source>
</evidence>
<dbReference type="GO" id="GO:0004449">
    <property type="term" value="F:isocitrate dehydrogenase (NAD+) activity"/>
    <property type="evidence" value="ECO:0007669"/>
    <property type="project" value="TreeGrafter"/>
</dbReference>
<dbReference type="AlphaFoldDB" id="A0A855XBA4"/>
<dbReference type="EMBL" id="PQAP01000009">
    <property type="protein sequence ID" value="PWB75448.1"/>
    <property type="molecule type" value="Genomic_DNA"/>
</dbReference>
<dbReference type="SUPFAM" id="SSF53659">
    <property type="entry name" value="Isocitrate/Isopropylmalate dehydrogenase-like"/>
    <property type="match status" value="1"/>
</dbReference>
<protein>
    <submittedName>
        <fullName evidence="4">3-isopropylmalate dehydrogenase</fullName>
    </submittedName>
</protein>